<protein>
    <submittedName>
        <fullName evidence="2">Uncharacterized protein</fullName>
    </submittedName>
</protein>
<accession>A0A0K2TPM2</accession>
<keyword evidence="1" id="KW-0812">Transmembrane</keyword>
<evidence type="ECO:0000256" key="1">
    <source>
        <dbReference type="SAM" id="Phobius"/>
    </source>
</evidence>
<dbReference type="AlphaFoldDB" id="A0A0K2TPM2"/>
<evidence type="ECO:0000313" key="2">
    <source>
        <dbReference type="EMBL" id="CDW27973.1"/>
    </source>
</evidence>
<feature type="transmembrane region" description="Helical" evidence="1">
    <location>
        <begin position="13"/>
        <end position="32"/>
    </location>
</feature>
<organism evidence="2">
    <name type="scientific">Lepeophtheirus salmonis</name>
    <name type="common">Salmon louse</name>
    <name type="synonym">Caligus salmonis</name>
    <dbReference type="NCBI Taxonomy" id="72036"/>
    <lineage>
        <taxon>Eukaryota</taxon>
        <taxon>Metazoa</taxon>
        <taxon>Ecdysozoa</taxon>
        <taxon>Arthropoda</taxon>
        <taxon>Crustacea</taxon>
        <taxon>Multicrustacea</taxon>
        <taxon>Hexanauplia</taxon>
        <taxon>Copepoda</taxon>
        <taxon>Siphonostomatoida</taxon>
        <taxon>Caligidae</taxon>
        <taxon>Lepeophtheirus</taxon>
    </lineage>
</organism>
<keyword evidence="1" id="KW-1133">Transmembrane helix</keyword>
<reference evidence="2" key="1">
    <citation type="submission" date="2014-05" db="EMBL/GenBank/DDBJ databases">
        <authorList>
            <person name="Chronopoulou M."/>
        </authorList>
    </citation>
    <scope>NUCLEOTIDE SEQUENCE</scope>
    <source>
        <tissue evidence="2">Whole organism</tissue>
    </source>
</reference>
<name>A0A0K2TPM2_LEPSM</name>
<feature type="non-terminal residue" evidence="2">
    <location>
        <position position="75"/>
    </location>
</feature>
<proteinExistence type="predicted"/>
<sequence>MESLSSVRGFIELIILIDGVTESLIVSLILAIKVSITISPYMSSHTNILFNIRSIFGWYPRYIRVLALTYHQRLT</sequence>
<dbReference type="EMBL" id="HACA01010612">
    <property type="protein sequence ID" value="CDW27973.1"/>
    <property type="molecule type" value="Transcribed_RNA"/>
</dbReference>
<keyword evidence="1" id="KW-0472">Membrane</keyword>